<evidence type="ECO:0000256" key="1">
    <source>
        <dbReference type="ARBA" id="ARBA00005417"/>
    </source>
</evidence>
<feature type="domain" description="ABC transporter" evidence="5">
    <location>
        <begin position="9"/>
        <end position="239"/>
    </location>
</feature>
<evidence type="ECO:0000256" key="4">
    <source>
        <dbReference type="ARBA" id="ARBA00022840"/>
    </source>
</evidence>
<dbReference type="RefSeq" id="WP_370877411.1">
    <property type="nucleotide sequence ID" value="NZ_JAPKNF010000001.1"/>
</dbReference>
<dbReference type="EMBL" id="JAUSWJ010000001">
    <property type="protein sequence ID" value="MDQ0516392.1"/>
    <property type="molecule type" value="Genomic_DNA"/>
</dbReference>
<evidence type="ECO:0000313" key="7">
    <source>
        <dbReference type="Proteomes" id="UP001223743"/>
    </source>
</evidence>
<keyword evidence="2" id="KW-0813">Transport</keyword>
<sequence length="382" mass="40503">MPPAANPAVALDAVSKSYDGRRVVSDVSLSVARGDFLAILGPSGSGKTTVMRLIGGFETPDSGRILIDGEDVTSLPPERRRVNTVFQSYALFPHLSVLDNVAYGPRMQGLSRAERRNKAGAMLDLVRLSDAAALKPHQLSGGMQQRVALARALAADPAVLLLDEPLAALDRKLRDEMQRELRRVQSELGATFIYVTHDQEEAFGMADRLAVMREGRFVQEGPPAEVYDRPADAWVALFVGSANTVPARFVRSGQPGAFDSAHGPIAAGFADAALKPGDAALVVVRPEATRFLPAGEGAAGPNRIAARLVDSVAIGPSLRLRAVAEGGGDFESIIARSTAATPALVPGDPVLVTFDAEAARAYRDENRVSRPMAEPDVKGLRG</sequence>
<dbReference type="PROSITE" id="PS00211">
    <property type="entry name" value="ABC_TRANSPORTER_1"/>
    <property type="match status" value="1"/>
</dbReference>
<comment type="caution">
    <text evidence="6">The sequence shown here is derived from an EMBL/GenBank/DDBJ whole genome shotgun (WGS) entry which is preliminary data.</text>
</comment>
<proteinExistence type="inferred from homology"/>
<evidence type="ECO:0000313" key="6">
    <source>
        <dbReference type="EMBL" id="MDQ0516392.1"/>
    </source>
</evidence>
<dbReference type="InterPro" id="IPR027417">
    <property type="entry name" value="P-loop_NTPase"/>
</dbReference>
<dbReference type="InterPro" id="IPR017871">
    <property type="entry name" value="ABC_transporter-like_CS"/>
</dbReference>
<dbReference type="Pfam" id="PF00005">
    <property type="entry name" value="ABC_tran"/>
    <property type="match status" value="1"/>
</dbReference>
<dbReference type="InterPro" id="IPR003439">
    <property type="entry name" value="ABC_transporter-like_ATP-bd"/>
</dbReference>
<comment type="similarity">
    <text evidence="1">Belongs to the ABC transporter superfamily.</text>
</comment>
<reference evidence="6 7" key="1">
    <citation type="submission" date="2023-07" db="EMBL/GenBank/DDBJ databases">
        <title>Genomic Encyclopedia of Type Strains, Phase IV (KMG-IV): sequencing the most valuable type-strain genomes for metagenomic binning, comparative biology and taxonomic classification.</title>
        <authorList>
            <person name="Goeker M."/>
        </authorList>
    </citation>
    <scope>NUCLEOTIDE SEQUENCE [LARGE SCALE GENOMIC DNA]</scope>
    <source>
        <strain evidence="6 7">B1-1</strain>
    </source>
</reference>
<keyword evidence="3" id="KW-0547">Nucleotide-binding</keyword>
<evidence type="ECO:0000256" key="2">
    <source>
        <dbReference type="ARBA" id="ARBA00022448"/>
    </source>
</evidence>
<dbReference type="PANTHER" id="PTHR42781:SF4">
    <property type="entry name" value="SPERMIDINE_PUTRESCINE IMPORT ATP-BINDING PROTEIN POTA"/>
    <property type="match status" value="1"/>
</dbReference>
<keyword evidence="7" id="KW-1185">Reference proteome</keyword>
<evidence type="ECO:0000259" key="5">
    <source>
        <dbReference type="PROSITE" id="PS50893"/>
    </source>
</evidence>
<evidence type="ECO:0000256" key="3">
    <source>
        <dbReference type="ARBA" id="ARBA00022741"/>
    </source>
</evidence>
<dbReference type="Gene3D" id="2.40.50.100">
    <property type="match status" value="1"/>
</dbReference>
<dbReference type="PROSITE" id="PS50893">
    <property type="entry name" value="ABC_TRANSPORTER_2"/>
    <property type="match status" value="1"/>
</dbReference>
<dbReference type="Gene3D" id="3.40.50.300">
    <property type="entry name" value="P-loop containing nucleotide triphosphate hydrolases"/>
    <property type="match status" value="1"/>
</dbReference>
<dbReference type="Proteomes" id="UP001223743">
    <property type="component" value="Unassembled WGS sequence"/>
</dbReference>
<dbReference type="InterPro" id="IPR008995">
    <property type="entry name" value="Mo/tungstate-bd_C_term_dom"/>
</dbReference>
<gene>
    <name evidence="6" type="ORF">QO015_002005</name>
</gene>
<dbReference type="SMART" id="SM00382">
    <property type="entry name" value="AAA"/>
    <property type="match status" value="1"/>
</dbReference>
<dbReference type="InterPro" id="IPR003593">
    <property type="entry name" value="AAA+_ATPase"/>
</dbReference>
<organism evidence="6 7">
    <name type="scientific">Kaistia geumhonensis</name>
    <dbReference type="NCBI Taxonomy" id="410839"/>
    <lineage>
        <taxon>Bacteria</taxon>
        <taxon>Pseudomonadati</taxon>
        <taxon>Pseudomonadota</taxon>
        <taxon>Alphaproteobacteria</taxon>
        <taxon>Hyphomicrobiales</taxon>
        <taxon>Kaistiaceae</taxon>
        <taxon>Kaistia</taxon>
    </lineage>
</organism>
<name>A0ABU0M628_9HYPH</name>
<dbReference type="InterPro" id="IPR050093">
    <property type="entry name" value="ABC_SmlMolc_Importer"/>
</dbReference>
<dbReference type="SUPFAM" id="SSF50331">
    <property type="entry name" value="MOP-like"/>
    <property type="match status" value="1"/>
</dbReference>
<keyword evidence="4" id="KW-0067">ATP-binding</keyword>
<dbReference type="Pfam" id="PF08402">
    <property type="entry name" value="TOBE_2"/>
    <property type="match status" value="1"/>
</dbReference>
<protein>
    <submittedName>
        <fullName evidence="6">ABC-type Fe3+/spermidine/putrescine transport system ATPase subunit</fullName>
    </submittedName>
</protein>
<dbReference type="InterPro" id="IPR013611">
    <property type="entry name" value="Transp-assoc_OB_typ2"/>
</dbReference>
<accession>A0ABU0M628</accession>
<dbReference type="SUPFAM" id="SSF52540">
    <property type="entry name" value="P-loop containing nucleoside triphosphate hydrolases"/>
    <property type="match status" value="1"/>
</dbReference>
<dbReference type="PANTHER" id="PTHR42781">
    <property type="entry name" value="SPERMIDINE/PUTRESCINE IMPORT ATP-BINDING PROTEIN POTA"/>
    <property type="match status" value="1"/>
</dbReference>